<gene>
    <name evidence="1" type="ORF">L210DRAFT_842835</name>
</gene>
<dbReference type="AlphaFoldDB" id="A0AAD4C734"/>
<organism evidence="1 2">
    <name type="scientific">Boletus edulis BED1</name>
    <dbReference type="NCBI Taxonomy" id="1328754"/>
    <lineage>
        <taxon>Eukaryota</taxon>
        <taxon>Fungi</taxon>
        <taxon>Dikarya</taxon>
        <taxon>Basidiomycota</taxon>
        <taxon>Agaricomycotina</taxon>
        <taxon>Agaricomycetes</taxon>
        <taxon>Agaricomycetidae</taxon>
        <taxon>Boletales</taxon>
        <taxon>Boletineae</taxon>
        <taxon>Boletaceae</taxon>
        <taxon>Boletoideae</taxon>
        <taxon>Boletus</taxon>
    </lineage>
</organism>
<keyword evidence="2" id="KW-1185">Reference proteome</keyword>
<proteinExistence type="predicted"/>
<accession>A0AAD4C734</accession>
<reference evidence="1" key="2">
    <citation type="journal article" date="2020" name="Nat. Commun.">
        <title>Large-scale genome sequencing of mycorrhizal fungi provides insights into the early evolution of symbiotic traits.</title>
        <authorList>
            <person name="Miyauchi S."/>
            <person name="Kiss E."/>
            <person name="Kuo A."/>
            <person name="Drula E."/>
            <person name="Kohler A."/>
            <person name="Sanchez-Garcia M."/>
            <person name="Morin E."/>
            <person name="Andreopoulos B."/>
            <person name="Barry K.W."/>
            <person name="Bonito G."/>
            <person name="Buee M."/>
            <person name="Carver A."/>
            <person name="Chen C."/>
            <person name="Cichocki N."/>
            <person name="Clum A."/>
            <person name="Culley D."/>
            <person name="Crous P.W."/>
            <person name="Fauchery L."/>
            <person name="Girlanda M."/>
            <person name="Hayes R.D."/>
            <person name="Keri Z."/>
            <person name="LaButti K."/>
            <person name="Lipzen A."/>
            <person name="Lombard V."/>
            <person name="Magnuson J."/>
            <person name="Maillard F."/>
            <person name="Murat C."/>
            <person name="Nolan M."/>
            <person name="Ohm R.A."/>
            <person name="Pangilinan J."/>
            <person name="Pereira M.F."/>
            <person name="Perotto S."/>
            <person name="Peter M."/>
            <person name="Pfister S."/>
            <person name="Riley R."/>
            <person name="Sitrit Y."/>
            <person name="Stielow J.B."/>
            <person name="Szollosi G."/>
            <person name="Zifcakova L."/>
            <person name="Stursova M."/>
            <person name="Spatafora J.W."/>
            <person name="Tedersoo L."/>
            <person name="Vaario L.M."/>
            <person name="Yamada A."/>
            <person name="Yan M."/>
            <person name="Wang P."/>
            <person name="Xu J."/>
            <person name="Bruns T."/>
            <person name="Baldrian P."/>
            <person name="Vilgalys R."/>
            <person name="Dunand C."/>
            <person name="Henrissat B."/>
            <person name="Grigoriev I.V."/>
            <person name="Hibbett D."/>
            <person name="Nagy L.G."/>
            <person name="Martin F.M."/>
        </authorList>
    </citation>
    <scope>NUCLEOTIDE SEQUENCE</scope>
    <source>
        <strain evidence="1">BED1</strain>
    </source>
</reference>
<evidence type="ECO:0000313" key="1">
    <source>
        <dbReference type="EMBL" id="KAF8450850.1"/>
    </source>
</evidence>
<reference evidence="1" key="1">
    <citation type="submission" date="2019-10" db="EMBL/GenBank/DDBJ databases">
        <authorList>
            <consortium name="DOE Joint Genome Institute"/>
            <person name="Kuo A."/>
            <person name="Miyauchi S."/>
            <person name="Kiss E."/>
            <person name="Drula E."/>
            <person name="Kohler A."/>
            <person name="Sanchez-Garcia M."/>
            <person name="Andreopoulos B."/>
            <person name="Barry K.W."/>
            <person name="Bonito G."/>
            <person name="Buee M."/>
            <person name="Carver A."/>
            <person name="Chen C."/>
            <person name="Cichocki N."/>
            <person name="Clum A."/>
            <person name="Culley D."/>
            <person name="Crous P.W."/>
            <person name="Fauchery L."/>
            <person name="Girlanda M."/>
            <person name="Hayes R."/>
            <person name="Keri Z."/>
            <person name="LaButti K."/>
            <person name="Lipzen A."/>
            <person name="Lombard V."/>
            <person name="Magnuson J."/>
            <person name="Maillard F."/>
            <person name="Morin E."/>
            <person name="Murat C."/>
            <person name="Nolan M."/>
            <person name="Ohm R."/>
            <person name="Pangilinan J."/>
            <person name="Pereira M."/>
            <person name="Perotto S."/>
            <person name="Peter M."/>
            <person name="Riley R."/>
            <person name="Sitrit Y."/>
            <person name="Stielow B."/>
            <person name="Szollosi G."/>
            <person name="Zifcakova L."/>
            <person name="Stursova M."/>
            <person name="Spatafora J.W."/>
            <person name="Tedersoo L."/>
            <person name="Vaario L.-M."/>
            <person name="Yamada A."/>
            <person name="Yan M."/>
            <person name="Wang P."/>
            <person name="Xu J."/>
            <person name="Bruns T."/>
            <person name="Baldrian P."/>
            <person name="Vilgalys R."/>
            <person name="Henrissat B."/>
            <person name="Grigoriev I.V."/>
            <person name="Hibbett D."/>
            <person name="Nagy L.G."/>
            <person name="Martin F.M."/>
        </authorList>
    </citation>
    <scope>NUCLEOTIDE SEQUENCE</scope>
    <source>
        <strain evidence="1">BED1</strain>
    </source>
</reference>
<protein>
    <submittedName>
        <fullName evidence="1">Uncharacterized protein</fullName>
    </submittedName>
</protein>
<name>A0AAD4C734_BOLED</name>
<evidence type="ECO:0000313" key="2">
    <source>
        <dbReference type="Proteomes" id="UP001194468"/>
    </source>
</evidence>
<comment type="caution">
    <text evidence="1">The sequence shown here is derived from an EMBL/GenBank/DDBJ whole genome shotgun (WGS) entry which is preliminary data.</text>
</comment>
<dbReference type="Proteomes" id="UP001194468">
    <property type="component" value="Unassembled WGS sequence"/>
</dbReference>
<sequence>AHLILKEYNHTACDPSRPEGCVRCSPTRPSVCCDLDSPSQFMSLDPPIPPALPKNPARSHVDTKYTMEAKEVDLCNALEEWRVAKAVNERGEACVMDYGPGFILPTATIDRIVNCAHHSKLRTVDDLRKETRWSGVALYGTEVLAIVNIFIPQQTNTPALVRAPLLPRPVLQPCVQSTDLLPAPASTSGTKKNKCSACGLPGHNSTVFSLSMEFSLLTVIRT</sequence>
<dbReference type="EMBL" id="WHUW01000002">
    <property type="protein sequence ID" value="KAF8450850.1"/>
    <property type="molecule type" value="Genomic_DNA"/>
</dbReference>
<feature type="non-terminal residue" evidence="1">
    <location>
        <position position="1"/>
    </location>
</feature>